<feature type="domain" description="Glycosyl transferase family 1" evidence="3">
    <location>
        <begin position="179"/>
        <end position="316"/>
    </location>
</feature>
<dbReference type="PANTHER" id="PTHR12526">
    <property type="entry name" value="GLYCOSYLTRANSFERASE"/>
    <property type="match status" value="1"/>
</dbReference>
<dbReference type="KEGG" id="mxe:MYXE_35610"/>
<protein>
    <submittedName>
        <fullName evidence="5">Glycosyl transferase</fullName>
    </submittedName>
</protein>
<dbReference type="CDD" id="cd03802">
    <property type="entry name" value="GT4_AviGT4-like"/>
    <property type="match status" value="1"/>
</dbReference>
<evidence type="ECO:0000259" key="4">
    <source>
        <dbReference type="Pfam" id="PF13439"/>
    </source>
</evidence>
<evidence type="ECO:0000259" key="3">
    <source>
        <dbReference type="Pfam" id="PF00534"/>
    </source>
</evidence>
<organism evidence="5 6">
    <name type="scientific">Mycobacterium xenopi</name>
    <dbReference type="NCBI Taxonomy" id="1789"/>
    <lineage>
        <taxon>Bacteria</taxon>
        <taxon>Bacillati</taxon>
        <taxon>Actinomycetota</taxon>
        <taxon>Actinomycetes</taxon>
        <taxon>Mycobacteriales</taxon>
        <taxon>Mycobacteriaceae</taxon>
        <taxon>Mycobacterium</taxon>
    </lineage>
</organism>
<dbReference type="InterPro" id="IPR001296">
    <property type="entry name" value="Glyco_trans_1"/>
</dbReference>
<evidence type="ECO:0000313" key="6">
    <source>
        <dbReference type="Proteomes" id="UP000464624"/>
    </source>
</evidence>
<feature type="domain" description="Glycosyltransferase subfamily 4-like N-terminal" evidence="4">
    <location>
        <begin position="24"/>
        <end position="137"/>
    </location>
</feature>
<reference evidence="5 6" key="1">
    <citation type="submission" date="2019-12" db="EMBL/GenBank/DDBJ databases">
        <title>Complete genome sequence of Mycolicibacterium xenopi str. JCM15661T.</title>
        <authorList>
            <person name="Yoshida M."/>
            <person name="Fukano H."/>
            <person name="Asakura T."/>
            <person name="Hoshino Y."/>
        </authorList>
    </citation>
    <scope>NUCLEOTIDE SEQUENCE [LARGE SCALE GENOMIC DNA]</scope>
    <source>
        <strain evidence="5 6">JCM 15661T</strain>
    </source>
</reference>
<dbReference type="Pfam" id="PF00534">
    <property type="entry name" value="Glycos_transf_1"/>
    <property type="match status" value="1"/>
</dbReference>
<dbReference type="GO" id="GO:0016757">
    <property type="term" value="F:glycosyltransferase activity"/>
    <property type="evidence" value="ECO:0007669"/>
    <property type="project" value="UniProtKB-KW"/>
</dbReference>
<dbReference type="InterPro" id="IPR028098">
    <property type="entry name" value="Glyco_trans_4-like_N"/>
</dbReference>
<evidence type="ECO:0000256" key="1">
    <source>
        <dbReference type="ARBA" id="ARBA00022676"/>
    </source>
</evidence>
<dbReference type="SUPFAM" id="SSF53756">
    <property type="entry name" value="UDP-Glycosyltransferase/glycogen phosphorylase"/>
    <property type="match status" value="1"/>
</dbReference>
<evidence type="ECO:0000256" key="2">
    <source>
        <dbReference type="ARBA" id="ARBA00022679"/>
    </source>
</evidence>
<dbReference type="Proteomes" id="UP000464624">
    <property type="component" value="Chromosome"/>
</dbReference>
<gene>
    <name evidence="5" type="ORF">MYXE_35610</name>
</gene>
<evidence type="ECO:0000313" key="5">
    <source>
        <dbReference type="EMBL" id="BBU23771.1"/>
    </source>
</evidence>
<dbReference type="Gene3D" id="3.40.50.2000">
    <property type="entry name" value="Glycogen Phosphorylase B"/>
    <property type="match status" value="2"/>
</dbReference>
<dbReference type="PANTHER" id="PTHR12526:SF595">
    <property type="entry name" value="BLL5217 PROTEIN"/>
    <property type="match status" value="1"/>
</dbReference>
<keyword evidence="2 5" id="KW-0808">Transferase</keyword>
<dbReference type="EMBL" id="AP022314">
    <property type="protein sequence ID" value="BBU23771.1"/>
    <property type="molecule type" value="Genomic_DNA"/>
</dbReference>
<sequence>MVTLRRLRIAVVAPPYFDVPPRAYGGVEAVIADLVDALLARGHDVTLLGAAANTAARFIRLWDKPVPQLLGQPLPEVAHAARVRGAIESLARTEGLEIVHEHTLAGPLNARTYRQYGVSTLLTVHGPVDEQLNSYYRALADDLALVAISDRQRAQAPQLNWVGRVHNALRVEDWPFETRKDDYVLFMGRFNPQKAPHLALQAAHEADIPLILAGKCTEPDEKAYFSQYVQPQLTGTDLMFGQADAVAKRRLLAKARCLLFPIQWEEPFGMVMIEAMACGTPVVALDRGAVREIVDDGVTGFVCADPAELAPAIRRVTGLDPQVCRRHVKERFSAEQMALGYERLYRQVIDAQVLPAAVGANEIRQPIVVRSR</sequence>
<accession>A0AAD1H3L2</accession>
<dbReference type="RefSeq" id="WP_085193331.1">
    <property type="nucleotide sequence ID" value="NZ_AP022314.1"/>
</dbReference>
<dbReference type="Pfam" id="PF13439">
    <property type="entry name" value="Glyco_transf_4"/>
    <property type="match status" value="1"/>
</dbReference>
<proteinExistence type="predicted"/>
<name>A0AAD1H3L2_MYCXE</name>
<keyword evidence="1" id="KW-0328">Glycosyltransferase</keyword>
<dbReference type="AlphaFoldDB" id="A0AAD1H3L2"/>